<dbReference type="EMBL" id="PECM01000005">
    <property type="protein sequence ID" value="TEA07340.1"/>
    <property type="molecule type" value="Genomic_DNA"/>
</dbReference>
<reference evidence="3 4" key="1">
    <citation type="journal article" date="2019" name="Sci. Rep.">
        <title>Extended insight into the Mycobacterium chelonae-abscessus complex through whole genome sequencing of Mycobacterium salmoniphilum outbreak and Mycobacterium salmoniphilum-like strains.</title>
        <authorList>
            <person name="Behra P.R.K."/>
            <person name="Das S."/>
            <person name="Pettersson B.M.F."/>
            <person name="Shirreff L."/>
            <person name="DuCote T."/>
            <person name="Jacobsson K.G."/>
            <person name="Ennis D.G."/>
            <person name="Kirsebom L.A."/>
        </authorList>
    </citation>
    <scope>NUCLEOTIDE SEQUENCE [LARGE SCALE GENOMIC DNA]</scope>
    <source>
        <strain evidence="2 3">CCUG 60883</strain>
        <strain evidence="1 4">CCUG 60885</strain>
    </source>
</reference>
<evidence type="ECO:0000313" key="2">
    <source>
        <dbReference type="EMBL" id="TEA07340.1"/>
    </source>
</evidence>
<proteinExistence type="predicted"/>
<evidence type="ECO:0000313" key="1">
    <source>
        <dbReference type="EMBL" id="TDZ92110.1"/>
    </source>
</evidence>
<organism evidence="1 4">
    <name type="scientific">Mycobacteroides salmoniphilum</name>
    <dbReference type="NCBI Taxonomy" id="404941"/>
    <lineage>
        <taxon>Bacteria</taxon>
        <taxon>Bacillati</taxon>
        <taxon>Actinomycetota</taxon>
        <taxon>Actinomycetes</taxon>
        <taxon>Mycobacteriales</taxon>
        <taxon>Mycobacteriaceae</taxon>
        <taxon>Mycobacteroides</taxon>
    </lineage>
</organism>
<name>A0A4R8SBY3_9MYCO</name>
<evidence type="ECO:0000313" key="4">
    <source>
        <dbReference type="Proteomes" id="UP000295685"/>
    </source>
</evidence>
<dbReference type="AlphaFoldDB" id="A0A4R8SBY3"/>
<accession>A0A4R8SBY3</accession>
<keyword evidence="3" id="KW-1185">Reference proteome</keyword>
<gene>
    <name evidence="2" type="ORF">CCUG60883_01373</name>
    <name evidence="1" type="ORF">CCUG60885_04224</name>
</gene>
<evidence type="ECO:0000313" key="3">
    <source>
        <dbReference type="Proteomes" id="UP000294844"/>
    </source>
</evidence>
<comment type="caution">
    <text evidence="1">The sequence shown here is derived from an EMBL/GenBank/DDBJ whole genome shotgun (WGS) entry which is preliminary data.</text>
</comment>
<protein>
    <submittedName>
        <fullName evidence="1">Uncharacterized protein</fullName>
    </submittedName>
</protein>
<dbReference type="Proteomes" id="UP000295685">
    <property type="component" value="Unassembled WGS sequence"/>
</dbReference>
<dbReference type="Proteomes" id="UP000294844">
    <property type="component" value="Unassembled WGS sequence"/>
</dbReference>
<dbReference type="EMBL" id="PECK01000008">
    <property type="protein sequence ID" value="TDZ92110.1"/>
    <property type="molecule type" value="Genomic_DNA"/>
</dbReference>
<sequence>MTTQAIQDIKELVGEMPARGCEWPDDDCGAQARWIAVVHEWLQESQSCRRVVLDLCDQHKNALVDQADYCVSPLARLLFPTCPCCYVDLRNASNIVGPVMPL</sequence>